<dbReference type="InterPro" id="IPR000172">
    <property type="entry name" value="GMC_OxRdtase_N"/>
</dbReference>
<reference evidence="6" key="1">
    <citation type="journal article" date="2020" name="bioRxiv">
        <title>Comparative genomics of Chlamydomonas.</title>
        <authorList>
            <person name="Craig R.J."/>
            <person name="Hasan A.R."/>
            <person name="Ness R.W."/>
            <person name="Keightley P.D."/>
        </authorList>
    </citation>
    <scope>NUCLEOTIDE SEQUENCE</scope>
    <source>
        <strain evidence="6">CCAP 11/70</strain>
    </source>
</reference>
<keyword evidence="3" id="KW-0285">Flavoprotein</keyword>
<dbReference type="InterPro" id="IPR036188">
    <property type="entry name" value="FAD/NAD-bd_sf"/>
</dbReference>
<comment type="caution">
    <text evidence="6">The sequence shown here is derived from an EMBL/GenBank/DDBJ whole genome shotgun (WGS) entry which is preliminary data.</text>
</comment>
<gene>
    <name evidence="6" type="ORF">HYH03_003144</name>
</gene>
<dbReference type="EMBL" id="JAEHOE010000008">
    <property type="protein sequence ID" value="KAG2498954.1"/>
    <property type="molecule type" value="Genomic_DNA"/>
</dbReference>
<evidence type="ECO:0000256" key="2">
    <source>
        <dbReference type="ARBA" id="ARBA00010790"/>
    </source>
</evidence>
<keyword evidence="4" id="KW-0274">FAD</keyword>
<dbReference type="InterPro" id="IPR012132">
    <property type="entry name" value="GMC_OxRdtase"/>
</dbReference>
<evidence type="ECO:0000256" key="4">
    <source>
        <dbReference type="ARBA" id="ARBA00022827"/>
    </source>
</evidence>
<comment type="cofactor">
    <cofactor evidence="1">
        <name>FAD</name>
        <dbReference type="ChEBI" id="CHEBI:57692"/>
    </cofactor>
</comment>
<dbReference type="Pfam" id="PF00732">
    <property type="entry name" value="GMC_oxred_N"/>
    <property type="match status" value="1"/>
</dbReference>
<evidence type="ECO:0000313" key="7">
    <source>
        <dbReference type="Proteomes" id="UP000612055"/>
    </source>
</evidence>
<dbReference type="PANTHER" id="PTHR11552">
    <property type="entry name" value="GLUCOSE-METHANOL-CHOLINE GMC OXIDOREDUCTASE"/>
    <property type="match status" value="1"/>
</dbReference>
<dbReference type="Pfam" id="PF05199">
    <property type="entry name" value="GMC_oxred_C"/>
    <property type="match status" value="1"/>
</dbReference>
<dbReference type="GO" id="GO:0050660">
    <property type="term" value="F:flavin adenine dinucleotide binding"/>
    <property type="evidence" value="ECO:0007669"/>
    <property type="project" value="InterPro"/>
</dbReference>
<dbReference type="PANTHER" id="PTHR11552:SF147">
    <property type="entry name" value="CHOLINE DEHYDROGENASE, MITOCHONDRIAL"/>
    <property type="match status" value="1"/>
</dbReference>
<protein>
    <recommendedName>
        <fullName evidence="5">Glucose-methanol-choline oxidoreductase N-terminal domain-containing protein</fullName>
    </recommendedName>
</protein>
<organism evidence="6 7">
    <name type="scientific">Edaphochlamys debaryana</name>
    <dbReference type="NCBI Taxonomy" id="47281"/>
    <lineage>
        <taxon>Eukaryota</taxon>
        <taxon>Viridiplantae</taxon>
        <taxon>Chlorophyta</taxon>
        <taxon>core chlorophytes</taxon>
        <taxon>Chlorophyceae</taxon>
        <taxon>CS clade</taxon>
        <taxon>Chlamydomonadales</taxon>
        <taxon>Chlamydomonadales incertae sedis</taxon>
        <taxon>Edaphochlamys</taxon>
    </lineage>
</organism>
<dbReference type="GO" id="GO:0008812">
    <property type="term" value="F:choline dehydrogenase activity"/>
    <property type="evidence" value="ECO:0007669"/>
    <property type="project" value="TreeGrafter"/>
</dbReference>
<evidence type="ECO:0000313" key="6">
    <source>
        <dbReference type="EMBL" id="KAG2498954.1"/>
    </source>
</evidence>
<dbReference type="InterPro" id="IPR007867">
    <property type="entry name" value="GMC_OxRtase_C"/>
</dbReference>
<dbReference type="Gene3D" id="3.30.560.10">
    <property type="entry name" value="Glucose Oxidase, domain 3"/>
    <property type="match status" value="1"/>
</dbReference>
<dbReference type="SUPFAM" id="SSF54373">
    <property type="entry name" value="FAD-linked reductases, C-terminal domain"/>
    <property type="match status" value="1"/>
</dbReference>
<dbReference type="Proteomes" id="UP000612055">
    <property type="component" value="Unassembled WGS sequence"/>
</dbReference>
<keyword evidence="7" id="KW-1185">Reference proteome</keyword>
<sequence>MLGQKHAALKGQARPRAAARRPVVSVRAAAEKYDYIIVGGGTAGCVLANRLSADGSKKVLVLEAGPPGDALEVAVPAGIARLFGHPVLDWGMSSVTQKQLLAREVYLARGRMLGGSSGSNATLYHRGSAADYDAWGLEGWSSKDVLDWFIKAENYAEGPKPYHGQTGPMHTEQPRYQNPLHDEFFRAAAAAGIKENPDFNDWSHSQDGFGEFQVFQKKGERADAYRTHLRDALKRGNLKVVTGARSTKVATESGAGGPRAVGVEYAMSQFGERTSAHLAPGGEVLLTAGAVHSPHLLMLSGVGPAATLAEHGIPLVADVAGVGANLQDHPAAVLAVRAKPEFEKLSVTSEIYDDSCNIKLGAVLNYLINRRGPLATTGCDHGAFIRTSAAHAQPDLQLRFVAGCALDPDGVQSYKVFGDLKKQGKRWPGGITMQLLAIRAKSKGHVGLKGSDPFASPAIDINYFQDPADLATLKAALKIARDIANQEPLKKYLEEETFPGSRASSDEAIEEYVRRTVHSGNALVGTCAMGAVVAADSLKVHGVEALRVIDSSVLPSIPGGQTGAPTVMVAERAAQALLGGKPLTPRRELVAA</sequence>
<comment type="similarity">
    <text evidence="2">Belongs to the GMC oxidoreductase family.</text>
</comment>
<proteinExistence type="inferred from homology"/>
<name>A0A836C4N3_9CHLO</name>
<dbReference type="SUPFAM" id="SSF51905">
    <property type="entry name" value="FAD/NAD(P)-binding domain"/>
    <property type="match status" value="1"/>
</dbReference>
<evidence type="ECO:0000259" key="5">
    <source>
        <dbReference type="PROSITE" id="PS00624"/>
    </source>
</evidence>
<dbReference type="Gene3D" id="3.50.50.60">
    <property type="entry name" value="FAD/NAD(P)-binding domain"/>
    <property type="match status" value="1"/>
</dbReference>
<dbReference type="GO" id="GO:0016020">
    <property type="term" value="C:membrane"/>
    <property type="evidence" value="ECO:0007669"/>
    <property type="project" value="TreeGrafter"/>
</dbReference>
<dbReference type="AlphaFoldDB" id="A0A836C4N3"/>
<dbReference type="GO" id="GO:0019285">
    <property type="term" value="P:glycine betaine biosynthetic process from choline"/>
    <property type="evidence" value="ECO:0007669"/>
    <property type="project" value="TreeGrafter"/>
</dbReference>
<feature type="domain" description="Glucose-methanol-choline oxidoreductase N-terminal" evidence="5">
    <location>
        <begin position="289"/>
        <end position="303"/>
    </location>
</feature>
<evidence type="ECO:0000256" key="3">
    <source>
        <dbReference type="ARBA" id="ARBA00022630"/>
    </source>
</evidence>
<dbReference type="PIRSF" id="PIRSF000137">
    <property type="entry name" value="Alcohol_oxidase"/>
    <property type="match status" value="1"/>
</dbReference>
<accession>A0A836C4N3</accession>
<evidence type="ECO:0000256" key="1">
    <source>
        <dbReference type="ARBA" id="ARBA00001974"/>
    </source>
</evidence>
<dbReference type="OrthoDB" id="269227at2759"/>
<dbReference type="PROSITE" id="PS00624">
    <property type="entry name" value="GMC_OXRED_2"/>
    <property type="match status" value="1"/>
</dbReference>